<reference evidence="6" key="1">
    <citation type="journal article" date="2023" name="Science">
        <title>Elucidation of the pathway for biosynthesis of saponin adjuvants from the soapbark tree.</title>
        <authorList>
            <person name="Reed J."/>
            <person name="Orme A."/>
            <person name="El-Demerdash A."/>
            <person name="Owen C."/>
            <person name="Martin L.B.B."/>
            <person name="Misra R.C."/>
            <person name="Kikuchi S."/>
            <person name="Rejzek M."/>
            <person name="Martin A.C."/>
            <person name="Harkess A."/>
            <person name="Leebens-Mack J."/>
            <person name="Louveau T."/>
            <person name="Stephenson M.J."/>
            <person name="Osbourn A."/>
        </authorList>
    </citation>
    <scope>NUCLEOTIDE SEQUENCE</scope>
    <source>
        <strain evidence="6">S10</strain>
    </source>
</reference>
<dbReference type="Proteomes" id="UP001163823">
    <property type="component" value="Chromosome 13"/>
</dbReference>
<feature type="compositionally biased region" description="Basic and acidic residues" evidence="4">
    <location>
        <begin position="559"/>
        <end position="582"/>
    </location>
</feature>
<evidence type="ECO:0000256" key="4">
    <source>
        <dbReference type="SAM" id="MobiDB-lite"/>
    </source>
</evidence>
<dbReference type="PROSITE" id="PS50096">
    <property type="entry name" value="IQ"/>
    <property type="match status" value="2"/>
</dbReference>
<feature type="domain" description="DUF4005" evidence="5">
    <location>
        <begin position="481"/>
        <end position="554"/>
    </location>
</feature>
<evidence type="ECO:0000259" key="5">
    <source>
        <dbReference type="Pfam" id="PF13178"/>
    </source>
</evidence>
<feature type="compositionally biased region" description="Basic and acidic residues" evidence="4">
    <location>
        <begin position="421"/>
        <end position="450"/>
    </location>
</feature>
<proteinExistence type="inferred from homology"/>
<dbReference type="EMBL" id="JARAOO010000013">
    <property type="protein sequence ID" value="KAJ7945981.1"/>
    <property type="molecule type" value="Genomic_DNA"/>
</dbReference>
<evidence type="ECO:0000313" key="6">
    <source>
        <dbReference type="EMBL" id="KAJ7945981.1"/>
    </source>
</evidence>
<feature type="compositionally biased region" description="Basic and acidic residues" evidence="4">
    <location>
        <begin position="392"/>
        <end position="414"/>
    </location>
</feature>
<dbReference type="SMART" id="SM00015">
    <property type="entry name" value="IQ"/>
    <property type="match status" value="2"/>
</dbReference>
<evidence type="ECO:0000256" key="2">
    <source>
        <dbReference type="ARBA" id="ARBA00024341"/>
    </source>
</evidence>
<gene>
    <name evidence="6" type="ORF">O6P43_030966</name>
</gene>
<dbReference type="Pfam" id="PF00612">
    <property type="entry name" value="IQ"/>
    <property type="match status" value="2"/>
</dbReference>
<keyword evidence="7" id="KW-1185">Reference proteome</keyword>
<evidence type="ECO:0000256" key="1">
    <source>
        <dbReference type="ARBA" id="ARBA00022860"/>
    </source>
</evidence>
<comment type="caution">
    <text evidence="6">The sequence shown here is derived from an EMBL/GenBank/DDBJ whole genome shotgun (WGS) entry which is preliminary data.</text>
</comment>
<feature type="region of interest" description="Disordered" evidence="4">
    <location>
        <begin position="296"/>
        <end position="328"/>
    </location>
</feature>
<comment type="subunit">
    <text evidence="3">Binds to multiple calmodulin (CaM) in the presence of Ca(2+) and CaM-like proteins.</text>
</comment>
<dbReference type="InterPro" id="IPR025064">
    <property type="entry name" value="DUF4005"/>
</dbReference>
<name>A0AAD7KUF6_QUISA</name>
<dbReference type="InterPro" id="IPR000048">
    <property type="entry name" value="IQ_motif_EF-hand-BS"/>
</dbReference>
<feature type="compositionally biased region" description="Polar residues" evidence="4">
    <location>
        <begin position="465"/>
        <end position="474"/>
    </location>
</feature>
<dbReference type="PANTHER" id="PTHR32295:SF281">
    <property type="entry name" value="PROTEIN IQ-DOMAIN 31"/>
    <property type="match status" value="1"/>
</dbReference>
<organism evidence="6 7">
    <name type="scientific">Quillaja saponaria</name>
    <name type="common">Soap bark tree</name>
    <dbReference type="NCBI Taxonomy" id="32244"/>
    <lineage>
        <taxon>Eukaryota</taxon>
        <taxon>Viridiplantae</taxon>
        <taxon>Streptophyta</taxon>
        <taxon>Embryophyta</taxon>
        <taxon>Tracheophyta</taxon>
        <taxon>Spermatophyta</taxon>
        <taxon>Magnoliopsida</taxon>
        <taxon>eudicotyledons</taxon>
        <taxon>Gunneridae</taxon>
        <taxon>Pentapetalae</taxon>
        <taxon>rosids</taxon>
        <taxon>fabids</taxon>
        <taxon>Fabales</taxon>
        <taxon>Quillajaceae</taxon>
        <taxon>Quillaja</taxon>
    </lineage>
</organism>
<feature type="region of interest" description="Disordered" evidence="4">
    <location>
        <begin position="255"/>
        <end position="284"/>
    </location>
</feature>
<sequence>MGKSPAKWIKTILFGKKSSKSNNSKGREKFGNGKEALVIPSALETNLTLGPPLATHLTPNTIGRNEERLELDSKDAKNLHPGEIASGNHGTDMQGSILQDSDPEKIRLEQAATKAQAAFRGYLAFWALKGIIRLQALIRGHLVRRQAVSTLCCMFVIVKLQARVHGRRVRSSDVGLEVQKKCSIVNQLDGKLNPAGVGILTQIRKLSGNAFICKLLSSSPKVMVLLLHYDSMEPNSFPNWLERWSASQFWKPVPQPKKITHSKSHPKQGNISTSEAQTGKVKRGTRRLPVSNIDSVSAQAQATTEIEKPKRNMRKVSSHPTNSVQENPQVELEKVKRSLRKVHSPILENVVQPEVDAESPKPSLEKALTTSGHNILEQGIASSVPCSPGTEVTRKPLLRKEVSDLPNNEPEKVNSKPPTETTDKNKSMSDDQATDEQKNLAERSFKHESTPIKNGNLVHREDSTGNENQKSSLKASVPVEQESAENGVQNSPTLPSYMAATESAKAKLRMQGSPSSAEDGVERNNPNRRHSLPSSTGSKISSHSPRTQRPVQPGSKGANKTDRSLSSTRDKNGKVTQVEWRR</sequence>
<feature type="compositionally biased region" description="Polar residues" evidence="4">
    <location>
        <begin position="267"/>
        <end position="277"/>
    </location>
</feature>
<evidence type="ECO:0000256" key="3">
    <source>
        <dbReference type="ARBA" id="ARBA00024378"/>
    </source>
</evidence>
<protein>
    <submittedName>
        <fullName evidence="6">Protein IQ-DOMAIN 31</fullName>
    </submittedName>
</protein>
<dbReference type="Pfam" id="PF13178">
    <property type="entry name" value="DUF4005"/>
    <property type="match status" value="1"/>
</dbReference>
<feature type="compositionally biased region" description="Polar residues" evidence="4">
    <location>
        <begin position="532"/>
        <end position="550"/>
    </location>
</feature>
<evidence type="ECO:0000313" key="7">
    <source>
        <dbReference type="Proteomes" id="UP001163823"/>
    </source>
</evidence>
<feature type="compositionally biased region" description="Polar residues" evidence="4">
    <location>
        <begin position="484"/>
        <end position="494"/>
    </location>
</feature>
<keyword evidence="1" id="KW-0112">Calmodulin-binding</keyword>
<comment type="similarity">
    <text evidence="2">Belongs to the IQD family.</text>
</comment>
<feature type="compositionally biased region" description="Polar residues" evidence="4">
    <location>
        <begin position="318"/>
        <end position="328"/>
    </location>
</feature>
<dbReference type="AlphaFoldDB" id="A0AAD7KUF6"/>
<accession>A0AAD7KUF6</accession>
<dbReference type="KEGG" id="qsa:O6P43_030966"/>
<dbReference type="GO" id="GO:0005516">
    <property type="term" value="F:calmodulin binding"/>
    <property type="evidence" value="ECO:0007669"/>
    <property type="project" value="UniProtKB-KW"/>
</dbReference>
<dbReference type="PANTHER" id="PTHR32295">
    <property type="entry name" value="IQ-DOMAIN 5-RELATED"/>
    <property type="match status" value="1"/>
</dbReference>
<feature type="region of interest" description="Disordered" evidence="4">
    <location>
        <begin position="379"/>
        <end position="582"/>
    </location>
</feature>